<evidence type="ECO:0000256" key="1">
    <source>
        <dbReference type="SAM" id="Phobius"/>
    </source>
</evidence>
<gene>
    <name evidence="2" type="ORF">GCM10007966_02440</name>
</gene>
<keyword evidence="1" id="KW-1133">Transmembrane helix</keyword>
<feature type="transmembrane region" description="Helical" evidence="1">
    <location>
        <begin position="21"/>
        <end position="41"/>
    </location>
</feature>
<evidence type="ECO:0008006" key="4">
    <source>
        <dbReference type="Google" id="ProtNLM"/>
    </source>
</evidence>
<reference evidence="2" key="1">
    <citation type="journal article" date="2014" name="Int. J. Syst. Evol. Microbiol.">
        <title>Complete genome sequence of Corynebacterium casei LMG S-19264T (=DSM 44701T), isolated from a smear-ripened cheese.</title>
        <authorList>
            <consortium name="US DOE Joint Genome Institute (JGI-PGF)"/>
            <person name="Walter F."/>
            <person name="Albersmeier A."/>
            <person name="Kalinowski J."/>
            <person name="Ruckert C."/>
        </authorList>
    </citation>
    <scope>NUCLEOTIDE SEQUENCE</scope>
    <source>
        <strain evidence="2">JCM 13919</strain>
    </source>
</reference>
<dbReference type="InterPro" id="IPR050445">
    <property type="entry name" value="Bact_polysacc_biosynth/exp"/>
</dbReference>
<name>A0A917JNM4_9GAMM</name>
<dbReference type="PANTHER" id="PTHR32309:SF13">
    <property type="entry name" value="FERRIC ENTEROBACTIN TRANSPORT PROTEIN FEPE"/>
    <property type="match status" value="1"/>
</dbReference>
<dbReference type="Proteomes" id="UP000630149">
    <property type="component" value="Unassembled WGS sequence"/>
</dbReference>
<keyword evidence="3" id="KW-1185">Reference proteome</keyword>
<dbReference type="EMBL" id="BMOB01000001">
    <property type="protein sequence ID" value="GGI77233.1"/>
    <property type="molecule type" value="Genomic_DNA"/>
</dbReference>
<evidence type="ECO:0000313" key="2">
    <source>
        <dbReference type="EMBL" id="GGI77233.1"/>
    </source>
</evidence>
<dbReference type="PANTHER" id="PTHR32309">
    <property type="entry name" value="TYROSINE-PROTEIN KINASE"/>
    <property type="match status" value="1"/>
</dbReference>
<keyword evidence="1" id="KW-0472">Membrane</keyword>
<dbReference type="AlphaFoldDB" id="A0A917JNM4"/>
<proteinExistence type="predicted"/>
<evidence type="ECO:0000313" key="3">
    <source>
        <dbReference type="Proteomes" id="UP000630149"/>
    </source>
</evidence>
<organism evidence="2 3">
    <name type="scientific">Legionella impletisoli</name>
    <dbReference type="NCBI Taxonomy" id="343510"/>
    <lineage>
        <taxon>Bacteria</taxon>
        <taxon>Pseudomonadati</taxon>
        <taxon>Pseudomonadota</taxon>
        <taxon>Gammaproteobacteria</taxon>
        <taxon>Legionellales</taxon>
        <taxon>Legionellaceae</taxon>
        <taxon>Legionella</taxon>
    </lineage>
</organism>
<reference evidence="2" key="2">
    <citation type="submission" date="2020-09" db="EMBL/GenBank/DDBJ databases">
        <authorList>
            <person name="Sun Q."/>
            <person name="Ohkuma M."/>
        </authorList>
    </citation>
    <scope>NUCLEOTIDE SEQUENCE</scope>
    <source>
        <strain evidence="2">JCM 13919</strain>
    </source>
</reference>
<feature type="transmembrane region" description="Helical" evidence="1">
    <location>
        <begin position="347"/>
        <end position="368"/>
    </location>
</feature>
<sequence>MLQGVKNNTLIERLSAFIKSNLLFSLLVLIPWLFAAVYILLIKAPLYESNAKILIGKSESKISNSPLLGGYEPASENYLTRDYILSREILTKVEQHFPIKEHFQSKYGDLFSRLSSNSSQNAFLDYYRSKVSAVVDTETNEIVIKAKAFTPEASKKILDAIILQTREFVNQVSNTLFQKQYDFANLKLQHAKEKLFKSSKELIEWQNQNGVFDPKETAHVVSSAMAKLKSTLVEKQTELITYSSFMQPNSNKIVTLQSEIDALKTQIKHQSNILLGKAKEQSKLNKMMSDFEWIQLQSKFAQVEYQAAQEAFDAAESNLLKNQNIVIEIEPPNLPDEASSPQPFYDLMNILFILLILYVLAKMTILIVKEHID</sequence>
<accession>A0A917JNM4</accession>
<comment type="caution">
    <text evidence="2">The sequence shown here is derived from an EMBL/GenBank/DDBJ whole genome shotgun (WGS) entry which is preliminary data.</text>
</comment>
<protein>
    <recommendedName>
        <fullName evidence="4">Capsule polysaccharide export inner-membrane protein ctrB</fullName>
    </recommendedName>
</protein>
<dbReference type="GO" id="GO:0004713">
    <property type="term" value="F:protein tyrosine kinase activity"/>
    <property type="evidence" value="ECO:0007669"/>
    <property type="project" value="TreeGrafter"/>
</dbReference>
<keyword evidence="1" id="KW-0812">Transmembrane</keyword>
<dbReference type="GO" id="GO:0005886">
    <property type="term" value="C:plasma membrane"/>
    <property type="evidence" value="ECO:0007669"/>
    <property type="project" value="TreeGrafter"/>
</dbReference>